<organism evidence="7 8">
    <name type="scientific">Formicincola oecophyllae</name>
    <dbReference type="NCBI Taxonomy" id="2558361"/>
    <lineage>
        <taxon>Bacteria</taxon>
        <taxon>Pseudomonadati</taxon>
        <taxon>Pseudomonadota</taxon>
        <taxon>Alphaproteobacteria</taxon>
        <taxon>Acetobacterales</taxon>
        <taxon>Acetobacteraceae</taxon>
        <taxon>Formicincola</taxon>
    </lineage>
</organism>
<sequence length="794" mass="90003">MPKTCSTCHRPLPRFSAWRALVAAGLLGAGGLVALGVPVGPAQAITGENHFSTVHGTSSDPLTYLADHEYADRSGMIVWEGNVRVWQGDQALRADKIYYDRAAGELTALGHVALLQNDGTTLYAKRLQLAHGTADGIGAGIYIRMQDNIKLAAAGMRRDMGKLNSFGHAVYTACPTCTRGHRHPPFWEIQAETATQDHEDETIEFSNAWLKLLGFPVLYLPYFSVADPTVKRHSGFMNFNVNPHDRYLGTYFTLPYYWVIDDSSDLLITPLVASKTGPELSALYRKRFNFGYININTAVADDTHTSHPYTNEFGYTAKRIKPGAQMYFFGNGAFSIDKNWRANFNINYASSADYMRNYRVPGYGWDTLQSTAAIEGFGEGSYLRFDGQISQSLNNGVIRNKDLPYALPRFTYDFTSQVDPLGGYWTVHTTDFDVYRTRGLRDQRGELRLQWDRPFTNVLGQKWLLTGRLDSMIWHYSSLGKFPLYYNNTGNKHFAGQVEPTLALKMNWPFFRTFDHGRGSKVIEPILQLIAAPNLNYTGRHAMPNEDSFGYEFTDSTLFSLNRWLGSDRLDGGLRANVGYHENWTWRGKSIDLLVGESFQAHRQKGYLPFSGLSHHLSDPVGRIAFHPSRYVDFVGRARYSPWGEKNYNLNGQQTSSGVKGGHFNYGEAILNIGVPAFRLMGGYVYEPVTPFYYYYRDFRRSDYLNQPYTTRVSEITGGFSAKWDVWHISAYTRRSFSTHQFVSNGGEFGYNNDCYGMDIAYMKQYTYIGGQRRYSTVLFNFYFKTLGVYGTNG</sequence>
<evidence type="ECO:0000259" key="6">
    <source>
        <dbReference type="Pfam" id="PF04453"/>
    </source>
</evidence>
<accession>A0A4Y6U9Z8</accession>
<dbReference type="Pfam" id="PF04453">
    <property type="entry name" value="LptD"/>
    <property type="match status" value="1"/>
</dbReference>
<dbReference type="InterPro" id="IPR050218">
    <property type="entry name" value="LptD"/>
</dbReference>
<dbReference type="InterPro" id="IPR007543">
    <property type="entry name" value="LptD_C"/>
</dbReference>
<comment type="function">
    <text evidence="4">Involved in the assembly of lipopolysaccharide (LPS) at the surface of the outer membrane.</text>
</comment>
<evidence type="ECO:0000259" key="5">
    <source>
        <dbReference type="Pfam" id="PF03968"/>
    </source>
</evidence>
<reference evidence="7 8" key="1">
    <citation type="submission" date="2019-03" db="EMBL/GenBank/DDBJ databases">
        <title>The complete genome sequence of Swingsia_sp. F3b2 LMG30590(T).</title>
        <authorList>
            <person name="Chua K.-O."/>
            <person name="Chan K.-G."/>
            <person name="See-Too W.-S."/>
        </authorList>
    </citation>
    <scope>NUCLEOTIDE SEQUENCE [LARGE SCALE GENOMIC DNA]</scope>
    <source>
        <strain evidence="7 8">F3b2</strain>
    </source>
</reference>
<comment type="subcellular location">
    <subcellularLocation>
        <location evidence="4">Cell outer membrane</location>
    </subcellularLocation>
</comment>
<evidence type="ECO:0000256" key="4">
    <source>
        <dbReference type="HAMAP-Rule" id="MF_01411"/>
    </source>
</evidence>
<dbReference type="PANTHER" id="PTHR30189">
    <property type="entry name" value="LPS-ASSEMBLY PROTEIN"/>
    <property type="match status" value="1"/>
</dbReference>
<feature type="domain" description="LptD C-terminal" evidence="6">
    <location>
        <begin position="326"/>
        <end position="646"/>
    </location>
</feature>
<dbReference type="OrthoDB" id="9760225at2"/>
<dbReference type="GO" id="GO:0009279">
    <property type="term" value="C:cell outer membrane"/>
    <property type="evidence" value="ECO:0007669"/>
    <property type="project" value="UniProtKB-SubCell"/>
</dbReference>
<evidence type="ECO:0000256" key="2">
    <source>
        <dbReference type="ARBA" id="ARBA00023136"/>
    </source>
</evidence>
<evidence type="ECO:0000313" key="7">
    <source>
        <dbReference type="EMBL" id="QDH14283.1"/>
    </source>
</evidence>
<protein>
    <recommendedName>
        <fullName evidence="4">LPS-assembly protein LptD</fullName>
    </recommendedName>
</protein>
<dbReference type="HAMAP" id="MF_01411">
    <property type="entry name" value="LPS_assembly_LptD"/>
    <property type="match status" value="1"/>
</dbReference>
<dbReference type="GO" id="GO:0015920">
    <property type="term" value="P:lipopolysaccharide transport"/>
    <property type="evidence" value="ECO:0007669"/>
    <property type="project" value="InterPro"/>
</dbReference>
<proteinExistence type="inferred from homology"/>
<comment type="subunit">
    <text evidence="4">Component of the lipopolysaccharide transport and assembly complex.</text>
</comment>
<keyword evidence="8" id="KW-1185">Reference proteome</keyword>
<comment type="caution">
    <text evidence="4">Lacks conserved residue(s) required for the propagation of feature annotation.</text>
</comment>
<evidence type="ECO:0000256" key="1">
    <source>
        <dbReference type="ARBA" id="ARBA00022729"/>
    </source>
</evidence>
<keyword evidence="3 4" id="KW-0998">Cell outer membrane</keyword>
<dbReference type="EMBL" id="CP038231">
    <property type="protein sequence ID" value="QDH14283.1"/>
    <property type="molecule type" value="Genomic_DNA"/>
</dbReference>
<evidence type="ECO:0000313" key="8">
    <source>
        <dbReference type="Proteomes" id="UP000318709"/>
    </source>
</evidence>
<name>A0A4Y6U9Z8_9PROT</name>
<comment type="similarity">
    <text evidence="4">Belongs to the LptD family.</text>
</comment>
<dbReference type="GO" id="GO:1990351">
    <property type="term" value="C:transporter complex"/>
    <property type="evidence" value="ECO:0007669"/>
    <property type="project" value="TreeGrafter"/>
</dbReference>
<dbReference type="KEGG" id="swf:E3E12_01550"/>
<feature type="domain" description="Organic solvent tolerance-like N-terminal" evidence="5">
    <location>
        <begin position="69"/>
        <end position="139"/>
    </location>
</feature>
<dbReference type="Gene3D" id="2.60.450.10">
    <property type="entry name" value="Lipopolysaccharide (LPS) transport protein A like domain"/>
    <property type="match status" value="1"/>
</dbReference>
<gene>
    <name evidence="4 7" type="primary">lptD</name>
    <name evidence="7" type="ORF">E3E12_01550</name>
</gene>
<keyword evidence="2 4" id="KW-0472">Membrane</keyword>
<dbReference type="Proteomes" id="UP000318709">
    <property type="component" value="Chromosome"/>
</dbReference>
<dbReference type="PANTHER" id="PTHR30189:SF1">
    <property type="entry name" value="LPS-ASSEMBLY PROTEIN LPTD"/>
    <property type="match status" value="1"/>
</dbReference>
<dbReference type="InterPro" id="IPR005653">
    <property type="entry name" value="OstA-like_N"/>
</dbReference>
<dbReference type="AlphaFoldDB" id="A0A4Y6U9Z8"/>
<dbReference type="Pfam" id="PF03968">
    <property type="entry name" value="LptD_N"/>
    <property type="match status" value="1"/>
</dbReference>
<dbReference type="InterPro" id="IPR020889">
    <property type="entry name" value="LipoPS_assembly_LptD"/>
</dbReference>
<evidence type="ECO:0000256" key="3">
    <source>
        <dbReference type="ARBA" id="ARBA00023237"/>
    </source>
</evidence>
<dbReference type="GO" id="GO:0043165">
    <property type="term" value="P:Gram-negative-bacterium-type cell outer membrane assembly"/>
    <property type="evidence" value="ECO:0007669"/>
    <property type="project" value="UniProtKB-UniRule"/>
</dbReference>
<keyword evidence="1 4" id="KW-0732">Signal</keyword>